<proteinExistence type="predicted"/>
<organism evidence="1">
    <name type="scientific">Paraprevotella clara</name>
    <dbReference type="NCBI Taxonomy" id="454154"/>
    <lineage>
        <taxon>Bacteria</taxon>
        <taxon>Pseudomonadati</taxon>
        <taxon>Bacteroidota</taxon>
        <taxon>Bacteroidia</taxon>
        <taxon>Bacteroidales</taxon>
        <taxon>Prevotellaceae</taxon>
        <taxon>Paraprevotella</taxon>
    </lineage>
</organism>
<sequence>MKLYHGSNISIARIDLNRSKPYKDFGKGFYLTTIREQALRMAEQTVRKFGGTPFVNEYEFDETFLHNGQMNVKVFNSYSEEWAYFIVANRDRNNKEKSHDFDIVVDPIADDRVGIQLFRYLRNFIDMPTLIRELKYKELTIQYYFGTERAVKLLKKL</sequence>
<dbReference type="Pfam" id="PF13151">
    <property type="entry name" value="DUF3990"/>
    <property type="match status" value="1"/>
</dbReference>
<gene>
    <name evidence="1" type="ORF">PCLFYP37_01449</name>
</gene>
<dbReference type="AlphaFoldDB" id="A0A6N3AKI7"/>
<reference evidence="1" key="1">
    <citation type="submission" date="2019-11" db="EMBL/GenBank/DDBJ databases">
        <authorList>
            <person name="Feng L."/>
        </authorList>
    </citation>
    <scope>NUCLEOTIDE SEQUENCE</scope>
    <source>
        <strain evidence="1">PclaraLFYP37</strain>
    </source>
</reference>
<evidence type="ECO:0000313" key="1">
    <source>
        <dbReference type="EMBL" id="VYT90967.1"/>
    </source>
</evidence>
<dbReference type="InterPro" id="IPR025051">
    <property type="entry name" value="DUF3990"/>
</dbReference>
<evidence type="ECO:0008006" key="2">
    <source>
        <dbReference type="Google" id="ProtNLM"/>
    </source>
</evidence>
<accession>A0A6N3AKI7</accession>
<dbReference type="EMBL" id="CACRUT010000008">
    <property type="protein sequence ID" value="VYT90967.1"/>
    <property type="molecule type" value="Genomic_DNA"/>
</dbReference>
<name>A0A6N3AKI7_9BACT</name>
<protein>
    <recommendedName>
        <fullName evidence="2">DUF3990 domain-containing protein</fullName>
    </recommendedName>
</protein>
<dbReference type="RefSeq" id="WP_412442243.1">
    <property type="nucleotide sequence ID" value="NZ_CACRUT010000008.1"/>
</dbReference>